<reference evidence="2" key="1">
    <citation type="submission" date="2019-08" db="EMBL/GenBank/DDBJ databases">
        <authorList>
            <person name="Kucharzyk K."/>
            <person name="Murdoch R.W."/>
            <person name="Higgins S."/>
            <person name="Loffler F."/>
        </authorList>
    </citation>
    <scope>NUCLEOTIDE SEQUENCE</scope>
</reference>
<evidence type="ECO:0000256" key="1">
    <source>
        <dbReference type="SAM" id="MobiDB-lite"/>
    </source>
</evidence>
<organism evidence="2">
    <name type="scientific">bioreactor metagenome</name>
    <dbReference type="NCBI Taxonomy" id="1076179"/>
    <lineage>
        <taxon>unclassified sequences</taxon>
        <taxon>metagenomes</taxon>
        <taxon>ecological metagenomes</taxon>
    </lineage>
</organism>
<dbReference type="EMBL" id="VSSQ01052959">
    <property type="protein sequence ID" value="MPN07006.1"/>
    <property type="molecule type" value="Genomic_DNA"/>
</dbReference>
<protein>
    <recommendedName>
        <fullName evidence="3">Transposase</fullName>
    </recommendedName>
</protein>
<feature type="region of interest" description="Disordered" evidence="1">
    <location>
        <begin position="122"/>
        <end position="143"/>
    </location>
</feature>
<proteinExistence type="predicted"/>
<dbReference type="AlphaFoldDB" id="A0A645EZZ2"/>
<evidence type="ECO:0000313" key="2">
    <source>
        <dbReference type="EMBL" id="MPN07006.1"/>
    </source>
</evidence>
<sequence length="143" mass="16333">MAEKRYRSEMAAIAGTLNRSGVDMHEIADILGVEPEMMERWRRRHAELDEALKAVPAAGRVEAALLKRALGFRQEEASSEELVDKKSGELLEVLKRRVITKEVPPDVRALLFWLKNRCPERWTERPENSDSYSYEPAPGEADL</sequence>
<comment type="caution">
    <text evidence="2">The sequence shown here is derived from an EMBL/GenBank/DDBJ whole genome shotgun (WGS) entry which is preliminary data.</text>
</comment>
<accession>A0A645EZZ2</accession>
<evidence type="ECO:0008006" key="3">
    <source>
        <dbReference type="Google" id="ProtNLM"/>
    </source>
</evidence>
<name>A0A645EZZ2_9ZZZZ</name>
<gene>
    <name evidence="2" type="ORF">SDC9_154265</name>
</gene>